<gene>
    <name evidence="1" type="ORF">CRG98_012685</name>
</gene>
<reference evidence="1 2" key="1">
    <citation type="submission" date="2017-11" db="EMBL/GenBank/DDBJ databases">
        <title>De-novo sequencing of pomegranate (Punica granatum L.) genome.</title>
        <authorList>
            <person name="Akparov Z."/>
            <person name="Amiraslanov A."/>
            <person name="Hajiyeva S."/>
            <person name="Abbasov M."/>
            <person name="Kaur K."/>
            <person name="Hamwieh A."/>
            <person name="Solovyev V."/>
            <person name="Salamov A."/>
            <person name="Braich B."/>
            <person name="Kosarev P."/>
            <person name="Mahmoud A."/>
            <person name="Hajiyev E."/>
            <person name="Babayeva S."/>
            <person name="Izzatullayeva V."/>
            <person name="Mammadov A."/>
            <person name="Mammadov A."/>
            <person name="Sharifova S."/>
            <person name="Ojaghi J."/>
            <person name="Eynullazada K."/>
            <person name="Bayramov B."/>
            <person name="Abdulazimova A."/>
            <person name="Shahmuradov I."/>
        </authorList>
    </citation>
    <scope>NUCLEOTIDE SEQUENCE [LARGE SCALE GENOMIC DNA]</scope>
    <source>
        <strain evidence="2">cv. AG2017</strain>
        <tissue evidence="1">Leaf</tissue>
    </source>
</reference>
<organism evidence="1 2">
    <name type="scientific">Punica granatum</name>
    <name type="common">Pomegranate</name>
    <dbReference type="NCBI Taxonomy" id="22663"/>
    <lineage>
        <taxon>Eukaryota</taxon>
        <taxon>Viridiplantae</taxon>
        <taxon>Streptophyta</taxon>
        <taxon>Embryophyta</taxon>
        <taxon>Tracheophyta</taxon>
        <taxon>Spermatophyta</taxon>
        <taxon>Magnoliopsida</taxon>
        <taxon>eudicotyledons</taxon>
        <taxon>Gunneridae</taxon>
        <taxon>Pentapetalae</taxon>
        <taxon>rosids</taxon>
        <taxon>malvids</taxon>
        <taxon>Myrtales</taxon>
        <taxon>Lythraceae</taxon>
        <taxon>Punica</taxon>
    </lineage>
</organism>
<evidence type="ECO:0000313" key="1">
    <source>
        <dbReference type="EMBL" id="PKI66922.1"/>
    </source>
</evidence>
<evidence type="ECO:0000313" key="2">
    <source>
        <dbReference type="Proteomes" id="UP000233551"/>
    </source>
</evidence>
<name>A0A2I0KEI2_PUNGR</name>
<keyword evidence="2" id="KW-1185">Reference proteome</keyword>
<dbReference type="AlphaFoldDB" id="A0A2I0KEI2"/>
<dbReference type="Proteomes" id="UP000233551">
    <property type="component" value="Unassembled WGS sequence"/>
</dbReference>
<comment type="caution">
    <text evidence="1">The sequence shown here is derived from an EMBL/GenBank/DDBJ whole genome shotgun (WGS) entry which is preliminary data.</text>
</comment>
<sequence length="140" mass="15756">MVSWGRNVVYRSSSVDVDVRSLGLPHHPSSIICWSLAVGNCSSPWSWGYPLFFCPPLEREVSILSIMRLLSMWVWQWGYSSAPPIVCRSLIVGPLSSTWSWRFPSHHPSLACREVVSLLIVPGFSPGLARGKTKFPTWLE</sequence>
<protein>
    <submittedName>
        <fullName evidence="1">Uncharacterized protein</fullName>
    </submittedName>
</protein>
<proteinExistence type="predicted"/>
<dbReference type="EMBL" id="PGOL01000652">
    <property type="protein sequence ID" value="PKI66922.1"/>
    <property type="molecule type" value="Genomic_DNA"/>
</dbReference>
<accession>A0A2I0KEI2</accession>